<evidence type="ECO:0000256" key="4">
    <source>
        <dbReference type="ARBA" id="ARBA00022694"/>
    </source>
</evidence>
<organism evidence="11 12">
    <name type="scientific">Marinicella pacifica</name>
    <dbReference type="NCBI Taxonomy" id="1171543"/>
    <lineage>
        <taxon>Bacteria</taxon>
        <taxon>Pseudomonadati</taxon>
        <taxon>Pseudomonadota</taxon>
        <taxon>Gammaproteobacteria</taxon>
        <taxon>Lysobacterales</taxon>
        <taxon>Marinicellaceae</taxon>
        <taxon>Marinicella</taxon>
    </lineage>
</organism>
<dbReference type="PANTHER" id="PTHR17490:SF18">
    <property type="entry name" value="THREONYLCARBAMOYL-AMP SYNTHASE"/>
    <property type="match status" value="1"/>
</dbReference>
<dbReference type="SUPFAM" id="SSF55821">
    <property type="entry name" value="YrdC/RibB"/>
    <property type="match status" value="1"/>
</dbReference>
<evidence type="ECO:0000256" key="6">
    <source>
        <dbReference type="ARBA" id="ARBA00022741"/>
    </source>
</evidence>
<dbReference type="InterPro" id="IPR023535">
    <property type="entry name" value="TC-AMP_synthase"/>
</dbReference>
<dbReference type="InterPro" id="IPR017945">
    <property type="entry name" value="DHBP_synth_RibB-like_a/b_dom"/>
</dbReference>
<keyword evidence="4 9" id="KW-0819">tRNA processing</keyword>
<keyword evidence="5 9" id="KW-0548">Nucleotidyltransferase</keyword>
<comment type="subcellular location">
    <subcellularLocation>
        <location evidence="1 9">Cytoplasm</location>
    </subcellularLocation>
</comment>
<evidence type="ECO:0000256" key="9">
    <source>
        <dbReference type="HAMAP-Rule" id="MF_01852"/>
    </source>
</evidence>
<keyword evidence="3 9" id="KW-0808">Transferase</keyword>
<evidence type="ECO:0000256" key="3">
    <source>
        <dbReference type="ARBA" id="ARBA00022679"/>
    </source>
</evidence>
<keyword evidence="2 9" id="KW-0963">Cytoplasm</keyword>
<dbReference type="GO" id="GO:0061710">
    <property type="term" value="F:L-threonylcarbamoyladenylate synthase"/>
    <property type="evidence" value="ECO:0007669"/>
    <property type="project" value="UniProtKB-EC"/>
</dbReference>
<dbReference type="RefSeq" id="WP_188365905.1">
    <property type="nucleotide sequence ID" value="NZ_BAABJF010000031.1"/>
</dbReference>
<evidence type="ECO:0000256" key="1">
    <source>
        <dbReference type="ARBA" id="ARBA00004496"/>
    </source>
</evidence>
<dbReference type="GO" id="GO:0005737">
    <property type="term" value="C:cytoplasm"/>
    <property type="evidence" value="ECO:0007669"/>
    <property type="project" value="UniProtKB-SubCell"/>
</dbReference>
<accession>A0A917CVK3</accession>
<dbReference type="AlphaFoldDB" id="A0A917CVK3"/>
<comment type="similarity">
    <text evidence="9">Belongs to the SUA5 family. TsaC subfamily.</text>
</comment>
<dbReference type="GO" id="GO:0000049">
    <property type="term" value="F:tRNA binding"/>
    <property type="evidence" value="ECO:0007669"/>
    <property type="project" value="TreeGrafter"/>
</dbReference>
<gene>
    <name evidence="9 11" type="primary">tsaC</name>
    <name evidence="11" type="ORF">GCM10011365_23040</name>
</gene>
<protein>
    <recommendedName>
        <fullName evidence="9">Threonylcarbamoyl-AMP synthase</fullName>
        <shortName evidence="9">TC-AMP synthase</shortName>
        <ecNumber evidence="9">2.7.7.87</ecNumber>
    </recommendedName>
    <alternativeName>
        <fullName evidence="9">L-threonylcarbamoyladenylate synthase</fullName>
    </alternativeName>
    <alternativeName>
        <fullName evidence="9">t(6)A37 threonylcarbamoyladenosine biosynthesis protein TsaC</fullName>
    </alternativeName>
    <alternativeName>
        <fullName evidence="9">tRNA threonylcarbamoyladenosine biosynthesis protein TsaC</fullName>
    </alternativeName>
</protein>
<proteinExistence type="inferred from homology"/>
<dbReference type="GO" id="GO:0005524">
    <property type="term" value="F:ATP binding"/>
    <property type="evidence" value="ECO:0007669"/>
    <property type="project" value="UniProtKB-UniRule"/>
</dbReference>
<reference evidence="11" key="1">
    <citation type="journal article" date="2014" name="Int. J. Syst. Evol. Microbiol.">
        <title>Complete genome sequence of Corynebacterium casei LMG S-19264T (=DSM 44701T), isolated from a smear-ripened cheese.</title>
        <authorList>
            <consortium name="US DOE Joint Genome Institute (JGI-PGF)"/>
            <person name="Walter F."/>
            <person name="Albersmeier A."/>
            <person name="Kalinowski J."/>
            <person name="Ruckert C."/>
        </authorList>
    </citation>
    <scope>NUCLEOTIDE SEQUENCE</scope>
    <source>
        <strain evidence="11">CGMCC 1.12181</strain>
    </source>
</reference>
<comment type="caution">
    <text evidence="11">The sequence shown here is derived from an EMBL/GenBank/DDBJ whole genome shotgun (WGS) entry which is preliminary data.</text>
</comment>
<keyword evidence="6 9" id="KW-0547">Nucleotide-binding</keyword>
<dbReference type="GO" id="GO:0003725">
    <property type="term" value="F:double-stranded RNA binding"/>
    <property type="evidence" value="ECO:0007669"/>
    <property type="project" value="InterPro"/>
</dbReference>
<dbReference type="EMBL" id="BMEO01000013">
    <property type="protein sequence ID" value="GGG01208.1"/>
    <property type="molecule type" value="Genomic_DNA"/>
</dbReference>
<comment type="catalytic activity">
    <reaction evidence="8 9">
        <text>L-threonine + hydrogencarbonate + ATP = L-threonylcarbamoyladenylate + diphosphate + H2O</text>
        <dbReference type="Rhea" id="RHEA:36407"/>
        <dbReference type="ChEBI" id="CHEBI:15377"/>
        <dbReference type="ChEBI" id="CHEBI:17544"/>
        <dbReference type="ChEBI" id="CHEBI:30616"/>
        <dbReference type="ChEBI" id="CHEBI:33019"/>
        <dbReference type="ChEBI" id="CHEBI:57926"/>
        <dbReference type="ChEBI" id="CHEBI:73682"/>
        <dbReference type="EC" id="2.7.7.87"/>
    </reaction>
</comment>
<evidence type="ECO:0000313" key="11">
    <source>
        <dbReference type="EMBL" id="GGG01208.1"/>
    </source>
</evidence>
<dbReference type="Pfam" id="PF01300">
    <property type="entry name" value="Sua5_yciO_yrdC"/>
    <property type="match status" value="1"/>
</dbReference>
<dbReference type="Gene3D" id="3.90.870.10">
    <property type="entry name" value="DHBP synthase"/>
    <property type="match status" value="1"/>
</dbReference>
<feature type="domain" description="YrdC-like" evidence="10">
    <location>
        <begin position="5"/>
        <end position="185"/>
    </location>
</feature>
<evidence type="ECO:0000256" key="5">
    <source>
        <dbReference type="ARBA" id="ARBA00022695"/>
    </source>
</evidence>
<dbReference type="GO" id="GO:0006450">
    <property type="term" value="P:regulation of translational fidelity"/>
    <property type="evidence" value="ECO:0007669"/>
    <property type="project" value="TreeGrafter"/>
</dbReference>
<name>A0A917CVK3_9GAMM</name>
<evidence type="ECO:0000259" key="10">
    <source>
        <dbReference type="PROSITE" id="PS51163"/>
    </source>
</evidence>
<reference evidence="11" key="2">
    <citation type="submission" date="2020-09" db="EMBL/GenBank/DDBJ databases">
        <authorList>
            <person name="Sun Q."/>
            <person name="Zhou Y."/>
        </authorList>
    </citation>
    <scope>NUCLEOTIDE SEQUENCE</scope>
    <source>
        <strain evidence="11">CGMCC 1.12181</strain>
    </source>
</reference>
<dbReference type="PROSITE" id="PS51163">
    <property type="entry name" value="YRDC"/>
    <property type="match status" value="1"/>
</dbReference>
<dbReference type="HAMAP" id="MF_01852">
    <property type="entry name" value="TsaC"/>
    <property type="match status" value="1"/>
</dbReference>
<dbReference type="EC" id="2.7.7.87" evidence="9"/>
<comment type="function">
    <text evidence="9">Required for the formation of a threonylcarbamoyl group on adenosine at position 37 (t(6)A37) in tRNAs that read codons beginning with adenine. Catalyzes the conversion of L-threonine, HCO(3)(-)/CO(2) and ATP to give threonylcarbamoyl-AMP (TC-AMP) as the acyladenylate intermediate, with the release of diphosphate.</text>
</comment>
<dbReference type="InterPro" id="IPR050156">
    <property type="entry name" value="TC-AMP_synthase_SUA5"/>
</dbReference>
<dbReference type="Proteomes" id="UP000605253">
    <property type="component" value="Unassembled WGS sequence"/>
</dbReference>
<evidence type="ECO:0000256" key="7">
    <source>
        <dbReference type="ARBA" id="ARBA00022840"/>
    </source>
</evidence>
<dbReference type="PANTHER" id="PTHR17490">
    <property type="entry name" value="SUA5"/>
    <property type="match status" value="1"/>
</dbReference>
<evidence type="ECO:0000313" key="12">
    <source>
        <dbReference type="Proteomes" id="UP000605253"/>
    </source>
</evidence>
<keyword evidence="7 9" id="KW-0067">ATP-binding</keyword>
<keyword evidence="12" id="KW-1185">Reference proteome</keyword>
<dbReference type="GO" id="GO:0002949">
    <property type="term" value="P:tRNA threonylcarbamoyladenosine modification"/>
    <property type="evidence" value="ECO:0007669"/>
    <property type="project" value="UniProtKB-UniRule"/>
</dbReference>
<sequence length="185" mass="19975">MTAIGTAVDQAVQAVQHGGLLVYPTEAVYGLGGDYRQTEVVNQILRLKQRPREQGLILVAGHIGHILPLIQPVCGDHLAAALRTWPGHTTWVFPASRLVPEGVKGPHNTVAVRLSEHPVVVAICQQLNHAIISTSANQRGQATPVNIPELAALWSNQVAYYLDLPLGGFNKPSEIRRAGDGEILR</sequence>
<dbReference type="InterPro" id="IPR006070">
    <property type="entry name" value="Sua5-like_dom"/>
</dbReference>
<evidence type="ECO:0000256" key="8">
    <source>
        <dbReference type="ARBA" id="ARBA00048366"/>
    </source>
</evidence>
<evidence type="ECO:0000256" key="2">
    <source>
        <dbReference type="ARBA" id="ARBA00022490"/>
    </source>
</evidence>